<evidence type="ECO:0000313" key="2">
    <source>
        <dbReference type="Proteomes" id="UP000290567"/>
    </source>
</evidence>
<name>A0A4P5P9C8_9ENTE</name>
<dbReference type="PIRSF" id="PIRSF031568">
    <property type="entry name" value="UCP031568"/>
    <property type="match status" value="1"/>
</dbReference>
<dbReference type="RefSeq" id="WP_146622933.1">
    <property type="nucleotide sequence ID" value="NZ_BJCC01000019.1"/>
</dbReference>
<dbReference type="InterPro" id="IPR035958">
    <property type="entry name" value="SecB-like_sf"/>
</dbReference>
<organism evidence="1 2">
    <name type="scientific">Enterococcus florum</name>
    <dbReference type="NCBI Taxonomy" id="2480627"/>
    <lineage>
        <taxon>Bacteria</taxon>
        <taxon>Bacillati</taxon>
        <taxon>Bacillota</taxon>
        <taxon>Bacilli</taxon>
        <taxon>Lactobacillales</taxon>
        <taxon>Enterococcaceae</taxon>
        <taxon>Enterococcus</taxon>
    </lineage>
</organism>
<dbReference type="EMBL" id="BJCC01000019">
    <property type="protein sequence ID" value="GCF94510.1"/>
    <property type="molecule type" value="Genomic_DNA"/>
</dbReference>
<dbReference type="Gene3D" id="3.10.420.10">
    <property type="entry name" value="SecB-like"/>
    <property type="match status" value="1"/>
</dbReference>
<gene>
    <name evidence="1" type="ORF">NRIC_24010</name>
</gene>
<keyword evidence="2" id="KW-1185">Reference proteome</keyword>
<dbReference type="SUPFAM" id="SSF54611">
    <property type="entry name" value="SecB-like"/>
    <property type="match status" value="1"/>
</dbReference>
<comment type="caution">
    <text evidence="1">The sequence shown here is derived from an EMBL/GenBank/DDBJ whole genome shotgun (WGS) entry which is preliminary data.</text>
</comment>
<dbReference type="OrthoDB" id="2226139at2"/>
<protein>
    <submittedName>
        <fullName evidence="1">Uncharacterized protein</fullName>
    </submittedName>
</protein>
<sequence>MDVQRDKEIVEAFNYGLPPKDQEVKQRIKINFSPLESTDPNYPKENSIMGVRFEFVLPFQEFVIGGTVSQVNHIINRQVKGNQDITEPEANQLVSPLFQLVQRMVYEMTEIATDQPGIKINFSSSKES</sequence>
<dbReference type="Proteomes" id="UP000290567">
    <property type="component" value="Unassembled WGS sequence"/>
</dbReference>
<dbReference type="Pfam" id="PF06619">
    <property type="entry name" value="DUF1149"/>
    <property type="match status" value="1"/>
</dbReference>
<dbReference type="InterPro" id="IPR009530">
    <property type="entry name" value="DUF1149"/>
</dbReference>
<accession>A0A4P5P9C8</accession>
<evidence type="ECO:0000313" key="1">
    <source>
        <dbReference type="EMBL" id="GCF94510.1"/>
    </source>
</evidence>
<dbReference type="AlphaFoldDB" id="A0A4P5P9C8"/>
<reference evidence="2" key="1">
    <citation type="submission" date="2019-02" db="EMBL/GenBank/DDBJ databases">
        <title>Draft genome sequence of Enterococcus sp. Gos25-1.</title>
        <authorList>
            <person name="Tanaka N."/>
            <person name="Shiwa Y."/>
            <person name="Fujita N."/>
        </authorList>
    </citation>
    <scope>NUCLEOTIDE SEQUENCE [LARGE SCALE GENOMIC DNA]</scope>
    <source>
        <strain evidence="2">Gos25-1</strain>
    </source>
</reference>
<proteinExistence type="predicted"/>